<accession>A0ABD1N4R2</accession>
<evidence type="ECO:0000256" key="1">
    <source>
        <dbReference type="ARBA" id="ARBA00023027"/>
    </source>
</evidence>
<reference evidence="3 4" key="1">
    <citation type="submission" date="2024-08" db="EMBL/GenBank/DDBJ databases">
        <title>Insights into the chromosomal genome structure of Flemingia macrophylla.</title>
        <authorList>
            <person name="Ding Y."/>
            <person name="Zhao Y."/>
            <person name="Bi W."/>
            <person name="Wu M."/>
            <person name="Zhao G."/>
            <person name="Gong Y."/>
            <person name="Li W."/>
            <person name="Zhang P."/>
        </authorList>
    </citation>
    <scope>NUCLEOTIDE SEQUENCE [LARGE SCALE GENOMIC DNA]</scope>
    <source>
        <strain evidence="3">DYQJB</strain>
        <tissue evidence="3">Leaf</tissue>
    </source>
</reference>
<dbReference type="Gene3D" id="3.40.50.10140">
    <property type="entry name" value="Toll/interleukin-1 receptor homology (TIR) domain"/>
    <property type="match status" value="1"/>
</dbReference>
<dbReference type="SUPFAM" id="SSF52200">
    <property type="entry name" value="Toll/Interleukin receptor TIR domain"/>
    <property type="match status" value="1"/>
</dbReference>
<organism evidence="3 4">
    <name type="scientific">Flemingia macrophylla</name>
    <dbReference type="NCBI Taxonomy" id="520843"/>
    <lineage>
        <taxon>Eukaryota</taxon>
        <taxon>Viridiplantae</taxon>
        <taxon>Streptophyta</taxon>
        <taxon>Embryophyta</taxon>
        <taxon>Tracheophyta</taxon>
        <taxon>Spermatophyta</taxon>
        <taxon>Magnoliopsida</taxon>
        <taxon>eudicotyledons</taxon>
        <taxon>Gunneridae</taxon>
        <taxon>Pentapetalae</taxon>
        <taxon>rosids</taxon>
        <taxon>fabids</taxon>
        <taxon>Fabales</taxon>
        <taxon>Fabaceae</taxon>
        <taxon>Papilionoideae</taxon>
        <taxon>50 kb inversion clade</taxon>
        <taxon>NPAAA clade</taxon>
        <taxon>indigoferoid/millettioid clade</taxon>
        <taxon>Phaseoleae</taxon>
        <taxon>Flemingia</taxon>
    </lineage>
</organism>
<dbReference type="AlphaFoldDB" id="A0ABD1N4R2"/>
<dbReference type="Pfam" id="PF01582">
    <property type="entry name" value="TIR"/>
    <property type="match status" value="1"/>
</dbReference>
<evidence type="ECO:0000259" key="2">
    <source>
        <dbReference type="PROSITE" id="PS50104"/>
    </source>
</evidence>
<gene>
    <name evidence="3" type="ORF">Fmac_010140</name>
</gene>
<evidence type="ECO:0000313" key="4">
    <source>
        <dbReference type="Proteomes" id="UP001603857"/>
    </source>
</evidence>
<dbReference type="EMBL" id="JBGMDY010000003">
    <property type="protein sequence ID" value="KAL2342200.1"/>
    <property type="molecule type" value="Genomic_DNA"/>
</dbReference>
<dbReference type="InterPro" id="IPR000157">
    <property type="entry name" value="TIR_dom"/>
</dbReference>
<evidence type="ECO:0000313" key="3">
    <source>
        <dbReference type="EMBL" id="KAL2342200.1"/>
    </source>
</evidence>
<comment type="caution">
    <text evidence="3">The sequence shown here is derived from an EMBL/GenBank/DDBJ whole genome shotgun (WGS) entry which is preliminary data.</text>
</comment>
<dbReference type="Proteomes" id="UP001603857">
    <property type="component" value="Unassembled WGS sequence"/>
</dbReference>
<keyword evidence="4" id="KW-1185">Reference proteome</keyword>
<keyword evidence="1" id="KW-0520">NAD</keyword>
<dbReference type="PANTHER" id="PTHR32009">
    <property type="entry name" value="TMV RESISTANCE PROTEIN N-LIKE"/>
    <property type="match status" value="1"/>
</dbReference>
<sequence>MDEQQMLSSSSSSILSPKKYDVFLSFQSDDMHLTFASHLYKALSRKEIKTFINVQLEKGDEISTTLIEAIKDSYISIVIFSKNYASSKWCLNELSTIMKCKKVQNQIVLPVFHDIDPSHVRKQIGSYEQAFAIHKKDPRCHQWRKDLTAVANIAGFYSKNR</sequence>
<feature type="domain" description="TIR" evidence="2">
    <location>
        <begin position="18"/>
        <end position="161"/>
    </location>
</feature>
<dbReference type="SMART" id="SM00255">
    <property type="entry name" value="TIR"/>
    <property type="match status" value="1"/>
</dbReference>
<proteinExistence type="predicted"/>
<dbReference type="PANTHER" id="PTHR32009:SF159">
    <property type="entry name" value="TIR DOMAIN-CONTAINING PROTEIN"/>
    <property type="match status" value="1"/>
</dbReference>
<dbReference type="FunFam" id="3.40.50.10140:FF:000007">
    <property type="entry name" value="Disease resistance protein (TIR-NBS-LRR class)"/>
    <property type="match status" value="1"/>
</dbReference>
<protein>
    <recommendedName>
        <fullName evidence="2">TIR domain-containing protein</fullName>
    </recommendedName>
</protein>
<name>A0ABD1N4R2_9FABA</name>
<dbReference type="InterPro" id="IPR035897">
    <property type="entry name" value="Toll_tir_struct_dom_sf"/>
</dbReference>
<dbReference type="PROSITE" id="PS50104">
    <property type="entry name" value="TIR"/>
    <property type="match status" value="1"/>
</dbReference>